<sequence>MEHDCLEAVTSVLKFFADLLDIPQHPSHERDTVPLDFHSIIITSFLDWPSVSRNTSYTFKLEFKDSKTQPEFAEYVLGDDLKQLIKEHLSKSVQGSSDGLSALACKQNDWHMARSALREWSAALDYRFPLSSIRISTNRPSAEID</sequence>
<dbReference type="EMBL" id="CP144090">
    <property type="protein sequence ID" value="WWD09062.1"/>
    <property type="molecule type" value="Genomic_DNA"/>
</dbReference>
<keyword evidence="2" id="KW-1185">Reference proteome</keyword>
<evidence type="ECO:0000313" key="2">
    <source>
        <dbReference type="Proteomes" id="UP001358614"/>
    </source>
</evidence>
<gene>
    <name evidence="1" type="ORF">V865_007182</name>
</gene>
<evidence type="ECO:0000313" key="1">
    <source>
        <dbReference type="EMBL" id="WWD09062.1"/>
    </source>
</evidence>
<dbReference type="AlphaFoldDB" id="A0AAX4KRP3"/>
<dbReference type="RefSeq" id="XP_066087029.1">
    <property type="nucleotide sequence ID" value="XM_066230932.1"/>
</dbReference>
<dbReference type="KEGG" id="ker:91105983"/>
<organism evidence="1 2">
    <name type="scientific">Kwoniella europaea PYCC6329</name>
    <dbReference type="NCBI Taxonomy" id="1423913"/>
    <lineage>
        <taxon>Eukaryota</taxon>
        <taxon>Fungi</taxon>
        <taxon>Dikarya</taxon>
        <taxon>Basidiomycota</taxon>
        <taxon>Agaricomycotina</taxon>
        <taxon>Tremellomycetes</taxon>
        <taxon>Tremellales</taxon>
        <taxon>Cryptococcaceae</taxon>
        <taxon>Kwoniella</taxon>
    </lineage>
</organism>
<proteinExistence type="predicted"/>
<dbReference type="Proteomes" id="UP001358614">
    <property type="component" value="Chromosome 2"/>
</dbReference>
<dbReference type="GeneID" id="91105983"/>
<protein>
    <submittedName>
        <fullName evidence="1">Uncharacterized protein</fullName>
    </submittedName>
</protein>
<name>A0AAX4KRP3_9TREE</name>
<accession>A0AAX4KRP3</accession>
<reference evidence="1 2" key="1">
    <citation type="submission" date="2024-01" db="EMBL/GenBank/DDBJ databases">
        <title>Comparative genomics of Cryptococcus and Kwoniella reveals pathogenesis evolution and contrasting modes of karyotype evolution via chromosome fusion or intercentromeric recombination.</title>
        <authorList>
            <person name="Coelho M.A."/>
            <person name="David-Palma M."/>
            <person name="Shea T."/>
            <person name="Bowers K."/>
            <person name="McGinley-Smith S."/>
            <person name="Mohammad A.W."/>
            <person name="Gnirke A."/>
            <person name="Yurkov A.M."/>
            <person name="Nowrousian M."/>
            <person name="Sun S."/>
            <person name="Cuomo C.A."/>
            <person name="Heitman J."/>
        </authorList>
    </citation>
    <scope>NUCLEOTIDE SEQUENCE [LARGE SCALE GENOMIC DNA]</scope>
    <source>
        <strain evidence="1 2">PYCC6329</strain>
    </source>
</reference>